<reference evidence="1" key="1">
    <citation type="journal article" date="2021" name="Open Biol.">
        <title>Shared evolutionary footprints suggest mitochondrial oxidative damage underlies multiple complex I losses in fungi.</title>
        <authorList>
            <person name="Schikora-Tamarit M.A."/>
            <person name="Marcet-Houben M."/>
            <person name="Nosek J."/>
            <person name="Gabaldon T."/>
        </authorList>
    </citation>
    <scope>NUCLEOTIDE SEQUENCE</scope>
    <source>
        <strain evidence="1">CBS2887</strain>
    </source>
</reference>
<evidence type="ECO:0000313" key="2">
    <source>
        <dbReference type="Proteomes" id="UP000774326"/>
    </source>
</evidence>
<dbReference type="Proteomes" id="UP000774326">
    <property type="component" value="Unassembled WGS sequence"/>
</dbReference>
<proteinExistence type="predicted"/>
<protein>
    <submittedName>
        <fullName evidence="1">Uncharacterized protein</fullName>
    </submittedName>
</protein>
<keyword evidence="2" id="KW-1185">Reference proteome</keyword>
<dbReference type="AlphaFoldDB" id="A0A9P8TLC2"/>
<evidence type="ECO:0000313" key="1">
    <source>
        <dbReference type="EMBL" id="KAH3682536.1"/>
    </source>
</evidence>
<dbReference type="EMBL" id="JAEUBG010003653">
    <property type="protein sequence ID" value="KAH3682536.1"/>
    <property type="molecule type" value="Genomic_DNA"/>
</dbReference>
<comment type="caution">
    <text evidence="1">The sequence shown here is derived from an EMBL/GenBank/DDBJ whole genome shotgun (WGS) entry which is preliminary data.</text>
</comment>
<reference evidence="1" key="2">
    <citation type="submission" date="2021-01" db="EMBL/GenBank/DDBJ databases">
        <authorList>
            <person name="Schikora-Tamarit M.A."/>
        </authorList>
    </citation>
    <scope>NUCLEOTIDE SEQUENCE</scope>
    <source>
        <strain evidence="1">CBS2887</strain>
    </source>
</reference>
<name>A0A9P8TLC2_WICPI</name>
<accession>A0A9P8TLC2</accession>
<organism evidence="1 2">
    <name type="scientific">Wickerhamomyces pijperi</name>
    <name type="common">Yeast</name>
    <name type="synonym">Pichia pijperi</name>
    <dbReference type="NCBI Taxonomy" id="599730"/>
    <lineage>
        <taxon>Eukaryota</taxon>
        <taxon>Fungi</taxon>
        <taxon>Dikarya</taxon>
        <taxon>Ascomycota</taxon>
        <taxon>Saccharomycotina</taxon>
        <taxon>Saccharomycetes</taxon>
        <taxon>Phaffomycetales</taxon>
        <taxon>Wickerhamomycetaceae</taxon>
        <taxon>Wickerhamomyces</taxon>
    </lineage>
</organism>
<gene>
    <name evidence="1" type="ORF">WICPIJ_006496</name>
</gene>
<sequence length="326" mass="38476">MIKVLYPSYYKAQNRNYTSSEKSSWSKHKLGFRSKSDSTKHPDHVTLTVLEPKPMLHPILKNRNYTPSTPVKDVKKLTIKEHIRLRISCAANQTKQKYTQTVNSCKTHWALWYRKGKGCIISGDNRYCYYYSRSGKRWLSNNLRKSRKVPETFKNITVSFKEKVRIHTKSYDFSSESDSDLELDSDFESDLIKFTITDDIQIVDLSPQDSTYDDLKSSMNPWRWAWHLTKSKYSELKMFDKVKKDKIRHEMLTERPEITILKEDMKYDNEKVVIVKKDNVMTVGCEECKLAALCKWLKKKKDTHTSNNKQKKLSCDEMLRISRAIR</sequence>